<dbReference type="Pfam" id="PF14716">
    <property type="entry name" value="HHH_8"/>
    <property type="match status" value="1"/>
</dbReference>
<dbReference type="InterPro" id="IPR022312">
    <property type="entry name" value="DNA_pol_X"/>
</dbReference>
<reference evidence="2 3" key="1">
    <citation type="submission" date="2023-10" db="EMBL/GenBank/DDBJ databases">
        <title>Two novel species belonging to the OM43/NOR5 clade.</title>
        <authorList>
            <person name="Park M."/>
        </authorList>
    </citation>
    <scope>NUCLEOTIDE SEQUENCE [LARGE SCALE GENOMIC DNA]</scope>
    <source>
        <strain evidence="2 3">IMCC43200</strain>
    </source>
</reference>
<dbReference type="Gene3D" id="1.10.150.110">
    <property type="entry name" value="DNA polymerase beta, N-terminal domain-like"/>
    <property type="match status" value="1"/>
</dbReference>
<dbReference type="Gene3D" id="1.10.150.20">
    <property type="entry name" value="5' to 3' exonuclease, C-terminal subdomain"/>
    <property type="match status" value="1"/>
</dbReference>
<feature type="domain" description="Crossover junction endonuclease MUS81-like HHH" evidence="1">
    <location>
        <begin position="8"/>
        <end position="83"/>
    </location>
</feature>
<dbReference type="PANTHER" id="PTHR11276">
    <property type="entry name" value="DNA POLYMERASE TYPE-X FAMILY MEMBER"/>
    <property type="match status" value="1"/>
</dbReference>
<dbReference type="Pfam" id="PF14520">
    <property type="entry name" value="HHH_5"/>
    <property type="match status" value="1"/>
</dbReference>
<evidence type="ECO:0000313" key="3">
    <source>
        <dbReference type="Proteomes" id="UP001626537"/>
    </source>
</evidence>
<dbReference type="SUPFAM" id="SSF47781">
    <property type="entry name" value="RuvA domain 2-like"/>
    <property type="match status" value="1"/>
</dbReference>
<proteinExistence type="predicted"/>
<dbReference type="RefSeq" id="WP_407347780.1">
    <property type="nucleotide sequence ID" value="NZ_CP136864.1"/>
</dbReference>
<dbReference type="PANTHER" id="PTHR11276:SF28">
    <property type="entry name" value="DNA POLYMERASE LAMBDA"/>
    <property type="match status" value="1"/>
</dbReference>
<gene>
    <name evidence="2" type="ORF">R0135_15235</name>
</gene>
<evidence type="ECO:0000313" key="2">
    <source>
        <dbReference type="EMBL" id="WOJ93122.1"/>
    </source>
</evidence>
<dbReference type="SUPFAM" id="SSF47802">
    <property type="entry name" value="DNA polymerase beta, N-terminal domain-like"/>
    <property type="match status" value="1"/>
</dbReference>
<evidence type="ECO:0000259" key="1">
    <source>
        <dbReference type="Pfam" id="PF14716"/>
    </source>
</evidence>
<dbReference type="Proteomes" id="UP001626537">
    <property type="component" value="Chromosome"/>
</dbReference>
<accession>A0ABZ0I240</accession>
<dbReference type="InterPro" id="IPR010996">
    <property type="entry name" value="HHH_MUS81"/>
</dbReference>
<sequence>MYSTTKSNSFIADRLNEYADILEQQQANRFRVEAYRRAASSIVNLDRDLADVYQQGGSKALTQLETIGTGIASSIGELLQTGRWSRLDRLRGALDPLKVFQTVPGIGSELAARIHDRLGVDTLEQLEAAAHDGRLRKVAGIGKKREQMIKAGLAALLSRAPKAINRNASAGPAVELLLDVDEEYRKQSALGHLPTITPRRFNPNQRPWLPILHTTRGVWHFTALFSNSARAHELHRTDDWVVIYFYDDNHDEGQHTVVTETRGPLKGLRIVRGREAECNDVYRSTSEAGVRRIAS</sequence>
<name>A0ABZ0I240_9GAMM</name>
<organism evidence="2 3">
    <name type="scientific">Congregibacter variabilis</name>
    <dbReference type="NCBI Taxonomy" id="3081200"/>
    <lineage>
        <taxon>Bacteria</taxon>
        <taxon>Pseudomonadati</taxon>
        <taxon>Pseudomonadota</taxon>
        <taxon>Gammaproteobacteria</taxon>
        <taxon>Cellvibrionales</taxon>
        <taxon>Halieaceae</taxon>
        <taxon>Congregibacter</taxon>
    </lineage>
</organism>
<protein>
    <submittedName>
        <fullName evidence="2">Helix-hairpin-helix domain-containing protein</fullName>
    </submittedName>
</protein>
<keyword evidence="3" id="KW-1185">Reference proteome</keyword>
<dbReference type="InterPro" id="IPR010994">
    <property type="entry name" value="RuvA_2-like"/>
</dbReference>
<dbReference type="EMBL" id="CP136864">
    <property type="protein sequence ID" value="WOJ93122.1"/>
    <property type="molecule type" value="Genomic_DNA"/>
</dbReference>
<dbReference type="InterPro" id="IPR027421">
    <property type="entry name" value="DNA_pol_lamdba_lyase_dom_sf"/>
</dbReference>